<name>J3MTP1_ORYBR</name>
<keyword evidence="1" id="KW-0472">Membrane</keyword>
<reference evidence="2" key="2">
    <citation type="submission" date="2013-04" db="UniProtKB">
        <authorList>
            <consortium name="EnsemblPlants"/>
        </authorList>
    </citation>
    <scope>IDENTIFICATION</scope>
</reference>
<protein>
    <submittedName>
        <fullName evidence="2">Uncharacterized protein</fullName>
    </submittedName>
</protein>
<organism evidence="2">
    <name type="scientific">Oryza brachyantha</name>
    <name type="common">malo sina</name>
    <dbReference type="NCBI Taxonomy" id="4533"/>
    <lineage>
        <taxon>Eukaryota</taxon>
        <taxon>Viridiplantae</taxon>
        <taxon>Streptophyta</taxon>
        <taxon>Embryophyta</taxon>
        <taxon>Tracheophyta</taxon>
        <taxon>Spermatophyta</taxon>
        <taxon>Magnoliopsida</taxon>
        <taxon>Liliopsida</taxon>
        <taxon>Poales</taxon>
        <taxon>Poaceae</taxon>
        <taxon>BOP clade</taxon>
        <taxon>Oryzoideae</taxon>
        <taxon>Oryzeae</taxon>
        <taxon>Oryzinae</taxon>
        <taxon>Oryza</taxon>
    </lineage>
</organism>
<dbReference type="AlphaFoldDB" id="J3MTP1"/>
<dbReference type="HOGENOM" id="CLU_2041664_0_0_1"/>
<keyword evidence="3" id="KW-1185">Reference proteome</keyword>
<feature type="transmembrane region" description="Helical" evidence="1">
    <location>
        <begin position="53"/>
        <end position="74"/>
    </location>
</feature>
<evidence type="ECO:0000313" key="3">
    <source>
        <dbReference type="Proteomes" id="UP000006038"/>
    </source>
</evidence>
<keyword evidence="1" id="KW-1133">Transmembrane helix</keyword>
<proteinExistence type="predicted"/>
<dbReference type="Proteomes" id="UP000006038">
    <property type="component" value="Chromosome 8"/>
</dbReference>
<reference evidence="2" key="1">
    <citation type="journal article" date="2013" name="Nat. Commun.">
        <title>Whole-genome sequencing of Oryza brachyantha reveals mechanisms underlying Oryza genome evolution.</title>
        <authorList>
            <person name="Chen J."/>
            <person name="Huang Q."/>
            <person name="Gao D."/>
            <person name="Wang J."/>
            <person name="Lang Y."/>
            <person name="Liu T."/>
            <person name="Li B."/>
            <person name="Bai Z."/>
            <person name="Luis Goicoechea J."/>
            <person name="Liang C."/>
            <person name="Chen C."/>
            <person name="Zhang W."/>
            <person name="Sun S."/>
            <person name="Liao Y."/>
            <person name="Zhang X."/>
            <person name="Yang L."/>
            <person name="Song C."/>
            <person name="Wang M."/>
            <person name="Shi J."/>
            <person name="Liu G."/>
            <person name="Liu J."/>
            <person name="Zhou H."/>
            <person name="Zhou W."/>
            <person name="Yu Q."/>
            <person name="An N."/>
            <person name="Chen Y."/>
            <person name="Cai Q."/>
            <person name="Wang B."/>
            <person name="Liu B."/>
            <person name="Min J."/>
            <person name="Huang Y."/>
            <person name="Wu H."/>
            <person name="Li Z."/>
            <person name="Zhang Y."/>
            <person name="Yin Y."/>
            <person name="Song W."/>
            <person name="Jiang J."/>
            <person name="Jackson S.A."/>
            <person name="Wing R.A."/>
            <person name="Wang J."/>
            <person name="Chen M."/>
        </authorList>
    </citation>
    <scope>NUCLEOTIDE SEQUENCE [LARGE SCALE GENOMIC DNA]</scope>
    <source>
        <strain evidence="2">cv. IRGC 101232</strain>
    </source>
</reference>
<dbReference type="EnsemblPlants" id="OB08G24720.1">
    <property type="protein sequence ID" value="OB08G24720.1"/>
    <property type="gene ID" value="OB08G24720"/>
</dbReference>
<sequence>MATAAARTTTAATEARMATTGTTPMEAVLPQTLAEGHSQGVLGERSFDLLRSAMMTLLDVVYLLDGVVLGLVFLHHRGQVQTLICVGSGDVAVLTLYEQIRDSEKETIIHFQLLVEDPEHT</sequence>
<evidence type="ECO:0000256" key="1">
    <source>
        <dbReference type="SAM" id="Phobius"/>
    </source>
</evidence>
<accession>J3MTP1</accession>
<dbReference type="Gramene" id="OB08G24720.1">
    <property type="protein sequence ID" value="OB08G24720.1"/>
    <property type="gene ID" value="OB08G24720"/>
</dbReference>
<keyword evidence="1" id="KW-0812">Transmembrane</keyword>
<evidence type="ECO:0000313" key="2">
    <source>
        <dbReference type="EnsemblPlants" id="OB08G24720.1"/>
    </source>
</evidence>